<dbReference type="AlphaFoldDB" id="A0A7N0VH83"/>
<keyword evidence="3" id="KW-0804">Transcription</keyword>
<keyword evidence="4" id="KW-0539">Nucleus</keyword>
<dbReference type="CDD" id="cd11444">
    <property type="entry name" value="bHLH_AtIBH1_like"/>
    <property type="match status" value="1"/>
</dbReference>
<evidence type="ECO:0000313" key="7">
    <source>
        <dbReference type="EnsemblPlants" id="Kaladp0809s0070.1.v1.1"/>
    </source>
</evidence>
<evidence type="ECO:0000256" key="1">
    <source>
        <dbReference type="ARBA" id="ARBA00004123"/>
    </source>
</evidence>
<protein>
    <recommendedName>
        <fullName evidence="6">IBH1-like N-terminal domain-containing protein</fullName>
    </recommendedName>
</protein>
<dbReference type="GO" id="GO:0006355">
    <property type="term" value="P:regulation of DNA-templated transcription"/>
    <property type="evidence" value="ECO:0007669"/>
    <property type="project" value="InterPro"/>
</dbReference>
<keyword evidence="5" id="KW-0812">Transmembrane</keyword>
<organism evidence="7 8">
    <name type="scientific">Kalanchoe fedtschenkoi</name>
    <name type="common">Lavender scallops</name>
    <name type="synonym">South American air plant</name>
    <dbReference type="NCBI Taxonomy" id="63787"/>
    <lineage>
        <taxon>Eukaryota</taxon>
        <taxon>Viridiplantae</taxon>
        <taxon>Streptophyta</taxon>
        <taxon>Embryophyta</taxon>
        <taxon>Tracheophyta</taxon>
        <taxon>Spermatophyta</taxon>
        <taxon>Magnoliopsida</taxon>
        <taxon>eudicotyledons</taxon>
        <taxon>Gunneridae</taxon>
        <taxon>Pentapetalae</taxon>
        <taxon>Saxifragales</taxon>
        <taxon>Crassulaceae</taxon>
        <taxon>Kalanchoe</taxon>
    </lineage>
</organism>
<evidence type="ECO:0000256" key="4">
    <source>
        <dbReference type="ARBA" id="ARBA00023242"/>
    </source>
</evidence>
<evidence type="ECO:0000256" key="2">
    <source>
        <dbReference type="ARBA" id="ARBA00023015"/>
    </source>
</evidence>
<feature type="transmembrane region" description="Helical" evidence="5">
    <location>
        <begin position="15"/>
        <end position="36"/>
    </location>
</feature>
<keyword evidence="5" id="KW-0472">Membrane</keyword>
<dbReference type="EnsemblPlants" id="Kaladp0809s0070.1.v1.1">
    <property type="protein sequence ID" value="Kaladp0809s0070.1.v1.1"/>
    <property type="gene ID" value="Kaladp0809s0070.v1.1"/>
</dbReference>
<keyword evidence="2" id="KW-0805">Transcription regulation</keyword>
<evidence type="ECO:0000259" key="6">
    <source>
        <dbReference type="Pfam" id="PF26576"/>
    </source>
</evidence>
<evidence type="ECO:0000256" key="3">
    <source>
        <dbReference type="ARBA" id="ARBA00023163"/>
    </source>
</evidence>
<keyword evidence="5" id="KW-1133">Transmembrane helix</keyword>
<dbReference type="Pfam" id="PF26576">
    <property type="entry name" value="IBH1_N"/>
    <property type="match status" value="1"/>
</dbReference>
<accession>A0A7N0VH83</accession>
<name>A0A7N0VH83_KALFE</name>
<dbReference type="Gramene" id="Kaladp0809s0070.1.v1.1">
    <property type="protein sequence ID" value="Kaladp0809s0070.1.v1.1"/>
    <property type="gene ID" value="Kaladp0809s0070.v1.1"/>
</dbReference>
<evidence type="ECO:0000256" key="5">
    <source>
        <dbReference type="SAM" id="Phobius"/>
    </source>
</evidence>
<proteinExistence type="predicted"/>
<keyword evidence="8" id="KW-1185">Reference proteome</keyword>
<dbReference type="Proteomes" id="UP000594263">
    <property type="component" value="Unplaced"/>
</dbReference>
<comment type="subcellular location">
    <subcellularLocation>
        <location evidence="1">Nucleus</location>
    </subcellularLocation>
</comment>
<dbReference type="InterPro" id="IPR044549">
    <property type="entry name" value="bHLH_AtIBH1-like"/>
</dbReference>
<feature type="domain" description="IBH1-like N-terminal" evidence="6">
    <location>
        <begin position="57"/>
        <end position="115"/>
    </location>
</feature>
<dbReference type="InterPro" id="IPR044660">
    <property type="entry name" value="IBH1-like"/>
</dbReference>
<sequence>MVFYSSSHSLPPQHLHVLFSLSFFLLLNSCLLVLLLEQKKYIAGVPSTRMRTPNVLMKREFTKKWTLALEITCCKVSRKEEMCVMERKKVIKQTAEIAMAATRGSSTAWSRAVIADEYHRKNNKLLIEAVMGSQYAEKLKNICIKSPRSISNQKAIKRSKMIRRRISVAMSSKNNKAVVKASSLAKSIVKKQTQVLKRLMPGGETIDECCLIEEALDYIVSLKAQVDVMKELVIAAEYMKKP</sequence>
<dbReference type="InterPro" id="IPR059002">
    <property type="entry name" value="IBH1_N"/>
</dbReference>
<dbReference type="PANTHER" id="PTHR33124">
    <property type="entry name" value="TRANSCRIPTION FACTOR IBH1-LIKE 1"/>
    <property type="match status" value="1"/>
</dbReference>
<dbReference type="GO" id="GO:0005634">
    <property type="term" value="C:nucleus"/>
    <property type="evidence" value="ECO:0007669"/>
    <property type="project" value="UniProtKB-SubCell"/>
</dbReference>
<reference evidence="7" key="1">
    <citation type="submission" date="2021-01" db="UniProtKB">
        <authorList>
            <consortium name="EnsemblPlants"/>
        </authorList>
    </citation>
    <scope>IDENTIFICATION</scope>
</reference>
<dbReference type="PANTHER" id="PTHR33124:SF5">
    <property type="entry name" value="TRANSCRIPTION FACTOR IBH1-LIKE 1"/>
    <property type="match status" value="1"/>
</dbReference>
<evidence type="ECO:0000313" key="8">
    <source>
        <dbReference type="Proteomes" id="UP000594263"/>
    </source>
</evidence>